<dbReference type="GeneID" id="37060583"/>
<gene>
    <name evidence="2" type="ORF">BO70DRAFT_168734</name>
</gene>
<protein>
    <submittedName>
        <fullName evidence="2">Uncharacterized protein</fullName>
    </submittedName>
</protein>
<dbReference type="Proteomes" id="UP000247233">
    <property type="component" value="Unassembled WGS sequence"/>
</dbReference>
<feature type="transmembrane region" description="Helical" evidence="1">
    <location>
        <begin position="71"/>
        <end position="89"/>
    </location>
</feature>
<dbReference type="RefSeq" id="XP_025395056.1">
    <property type="nucleotide sequence ID" value="XM_025538346.1"/>
</dbReference>
<evidence type="ECO:0000313" key="2">
    <source>
        <dbReference type="EMBL" id="PWY67550.1"/>
    </source>
</evidence>
<keyword evidence="3" id="KW-1185">Reference proteome</keyword>
<keyword evidence="1" id="KW-0472">Membrane</keyword>
<name>A0A317V5U7_9EURO</name>
<dbReference type="VEuPathDB" id="FungiDB:BO70DRAFT_168734"/>
<organism evidence="2 3">
    <name type="scientific">Aspergillus heteromorphus CBS 117.55</name>
    <dbReference type="NCBI Taxonomy" id="1448321"/>
    <lineage>
        <taxon>Eukaryota</taxon>
        <taxon>Fungi</taxon>
        <taxon>Dikarya</taxon>
        <taxon>Ascomycota</taxon>
        <taxon>Pezizomycotina</taxon>
        <taxon>Eurotiomycetes</taxon>
        <taxon>Eurotiomycetidae</taxon>
        <taxon>Eurotiales</taxon>
        <taxon>Aspergillaceae</taxon>
        <taxon>Aspergillus</taxon>
        <taxon>Aspergillus subgen. Circumdati</taxon>
    </lineage>
</organism>
<dbReference type="EMBL" id="MSFL01000040">
    <property type="protein sequence ID" value="PWY67550.1"/>
    <property type="molecule type" value="Genomic_DNA"/>
</dbReference>
<sequence length="99" mass="11293">MQQRSQCKQLTSRQPFFNLLILSLAFSLFLSFPLLIHPSIHHPSLHLLFLYYPSDIPPLPPFTPHPPHTRVFIPSLLSIIIIIILLIKLSNSPSSNSPF</sequence>
<comment type="caution">
    <text evidence="2">The sequence shown here is derived from an EMBL/GenBank/DDBJ whole genome shotgun (WGS) entry which is preliminary data.</text>
</comment>
<proteinExistence type="predicted"/>
<evidence type="ECO:0000313" key="3">
    <source>
        <dbReference type="Proteomes" id="UP000247233"/>
    </source>
</evidence>
<evidence type="ECO:0000256" key="1">
    <source>
        <dbReference type="SAM" id="Phobius"/>
    </source>
</evidence>
<keyword evidence="1" id="KW-1133">Transmembrane helix</keyword>
<reference evidence="2 3" key="1">
    <citation type="submission" date="2016-12" db="EMBL/GenBank/DDBJ databases">
        <title>The genomes of Aspergillus section Nigri reveals drivers in fungal speciation.</title>
        <authorList>
            <consortium name="DOE Joint Genome Institute"/>
            <person name="Vesth T.C."/>
            <person name="Nybo J."/>
            <person name="Theobald S."/>
            <person name="Brandl J."/>
            <person name="Frisvad J.C."/>
            <person name="Nielsen K.F."/>
            <person name="Lyhne E.K."/>
            <person name="Kogle M.E."/>
            <person name="Kuo A."/>
            <person name="Riley R."/>
            <person name="Clum A."/>
            <person name="Nolan M."/>
            <person name="Lipzen A."/>
            <person name="Salamov A."/>
            <person name="Henrissat B."/>
            <person name="Wiebenga A."/>
            <person name="De Vries R.P."/>
            <person name="Grigoriev I.V."/>
            <person name="Mortensen U.H."/>
            <person name="Andersen M.R."/>
            <person name="Baker S.E."/>
        </authorList>
    </citation>
    <scope>NUCLEOTIDE SEQUENCE [LARGE SCALE GENOMIC DNA]</scope>
    <source>
        <strain evidence="2 3">CBS 117.55</strain>
    </source>
</reference>
<feature type="transmembrane region" description="Helical" evidence="1">
    <location>
        <begin position="16"/>
        <end position="36"/>
    </location>
</feature>
<accession>A0A317V5U7</accession>
<keyword evidence="1" id="KW-0812">Transmembrane</keyword>
<dbReference type="AlphaFoldDB" id="A0A317V5U7"/>